<keyword evidence="1" id="KW-0472">Membrane</keyword>
<dbReference type="NCBIfam" id="NF000537">
    <property type="entry name" value="YncL"/>
    <property type="match status" value="1"/>
</dbReference>
<comment type="caution">
    <text evidence="2">The sequence shown here is derived from an EMBL/GenBank/DDBJ whole genome shotgun (WGS) entry which is preliminary data.</text>
</comment>
<keyword evidence="1" id="KW-0812">Transmembrane</keyword>
<evidence type="ECO:0000256" key="1">
    <source>
        <dbReference type="SAM" id="Phobius"/>
    </source>
</evidence>
<dbReference type="RefSeq" id="WP_310825468.1">
    <property type="nucleotide sequence ID" value="NZ_JAQGEC010000004.1"/>
</dbReference>
<sequence>MNVSSKTVVILNILFATALVVLLSDKFQWF</sequence>
<dbReference type="InterPro" id="IPR049611">
    <property type="entry name" value="YncL"/>
</dbReference>
<proteinExistence type="predicted"/>
<evidence type="ECO:0000313" key="3">
    <source>
        <dbReference type="Proteomes" id="UP001248822"/>
    </source>
</evidence>
<feature type="transmembrane region" description="Helical" evidence="1">
    <location>
        <begin position="7"/>
        <end position="24"/>
    </location>
</feature>
<dbReference type="EMBL" id="JAQGEC010000004">
    <property type="protein sequence ID" value="MDR9890000.1"/>
    <property type="molecule type" value="Genomic_DNA"/>
</dbReference>
<dbReference type="AlphaFoldDB" id="A0AAE4DLH1"/>
<name>A0AAE4DLH1_9ENTR</name>
<gene>
    <name evidence="2" type="primary">yncL</name>
    <name evidence="2" type="ORF">O7047_07100</name>
</gene>
<dbReference type="Proteomes" id="UP001248822">
    <property type="component" value="Unassembled WGS sequence"/>
</dbReference>
<protein>
    <submittedName>
        <fullName evidence="2">Stress response membrane protein YncL</fullName>
    </submittedName>
</protein>
<organism evidence="2 3">
    <name type="scientific">Pseudenterobacter timonensis</name>
    <dbReference type="NCBI Taxonomy" id="1755099"/>
    <lineage>
        <taxon>Bacteria</taxon>
        <taxon>Pseudomonadati</taxon>
        <taxon>Pseudomonadota</taxon>
        <taxon>Gammaproteobacteria</taxon>
        <taxon>Enterobacterales</taxon>
        <taxon>Enterobacteriaceae</taxon>
        <taxon>Pseudenterobacter</taxon>
    </lineage>
</organism>
<reference evidence="2" key="1">
    <citation type="submission" date="2022-12" db="EMBL/GenBank/DDBJ databases">
        <title>NDM-1 containing novel ST 2018 Pseudenterobacter timonensis.</title>
        <authorList>
            <person name="Halder G."/>
            <person name="Mandal S."/>
            <person name="Dutta S."/>
        </authorList>
    </citation>
    <scope>NUCLEOTIDE SEQUENCE</scope>
    <source>
        <strain evidence="2">CNCI147</strain>
    </source>
</reference>
<accession>A0AAE4DLH1</accession>
<evidence type="ECO:0000313" key="2">
    <source>
        <dbReference type="EMBL" id="MDR9890000.1"/>
    </source>
</evidence>
<keyword evidence="1" id="KW-1133">Transmembrane helix</keyword>